<dbReference type="OrthoDB" id="7874969at2"/>
<accession>A0A085U0E0</accession>
<evidence type="ECO:0000256" key="2">
    <source>
        <dbReference type="ARBA" id="ARBA00012916"/>
    </source>
</evidence>
<dbReference type="SUPFAM" id="SSF53697">
    <property type="entry name" value="SIS domain"/>
    <property type="match status" value="1"/>
</dbReference>
<evidence type="ECO:0000313" key="8">
    <source>
        <dbReference type="Proteomes" id="UP000028607"/>
    </source>
</evidence>
<dbReference type="STRING" id="1317124.DW2_03974"/>
<dbReference type="GO" id="GO:0006487">
    <property type="term" value="P:protein N-linked glycosylation"/>
    <property type="evidence" value="ECO:0007669"/>
    <property type="project" value="TreeGrafter"/>
</dbReference>
<dbReference type="EC" id="2.6.1.16" evidence="2"/>
<dbReference type="eggNOG" id="COG2222">
    <property type="taxonomic scope" value="Bacteria"/>
</dbReference>
<dbReference type="InterPro" id="IPR001347">
    <property type="entry name" value="SIS_dom"/>
</dbReference>
<dbReference type="PROSITE" id="PS51464">
    <property type="entry name" value="SIS"/>
    <property type="match status" value="1"/>
</dbReference>
<keyword evidence="5" id="KW-0315">Glutamine amidotransferase</keyword>
<evidence type="ECO:0000256" key="5">
    <source>
        <dbReference type="ARBA" id="ARBA00022962"/>
    </source>
</evidence>
<evidence type="ECO:0000256" key="4">
    <source>
        <dbReference type="ARBA" id="ARBA00022576"/>
    </source>
</evidence>
<comment type="catalytic activity">
    <reaction evidence="1">
        <text>D-fructose 6-phosphate + L-glutamine = D-glucosamine 6-phosphate + L-glutamate</text>
        <dbReference type="Rhea" id="RHEA:13237"/>
        <dbReference type="ChEBI" id="CHEBI:29985"/>
        <dbReference type="ChEBI" id="CHEBI:58359"/>
        <dbReference type="ChEBI" id="CHEBI:58725"/>
        <dbReference type="ChEBI" id="CHEBI:61527"/>
        <dbReference type="EC" id="2.6.1.16"/>
    </reaction>
</comment>
<keyword evidence="7" id="KW-0413">Isomerase</keyword>
<dbReference type="GO" id="GO:0006002">
    <property type="term" value="P:fructose 6-phosphate metabolic process"/>
    <property type="evidence" value="ECO:0007669"/>
    <property type="project" value="TreeGrafter"/>
</dbReference>
<keyword evidence="4" id="KW-0032">Aminotransferase</keyword>
<feature type="domain" description="SIS" evidence="6">
    <location>
        <begin position="40"/>
        <end position="175"/>
    </location>
</feature>
<dbReference type="Gene3D" id="3.40.50.10490">
    <property type="entry name" value="Glucose-6-phosphate isomerase like protein, domain 1"/>
    <property type="match status" value="2"/>
</dbReference>
<dbReference type="GO" id="GO:0006047">
    <property type="term" value="P:UDP-N-acetylglucosamine metabolic process"/>
    <property type="evidence" value="ECO:0007669"/>
    <property type="project" value="TreeGrafter"/>
</dbReference>
<keyword evidence="4" id="KW-0808">Transferase</keyword>
<dbReference type="EMBL" id="AQRC01000002">
    <property type="protein sequence ID" value="KFE36437.1"/>
    <property type="molecule type" value="Genomic_DNA"/>
</dbReference>
<dbReference type="AlphaFoldDB" id="A0A085U0E0"/>
<dbReference type="InterPro" id="IPR046348">
    <property type="entry name" value="SIS_dom_sf"/>
</dbReference>
<dbReference type="PANTHER" id="PTHR10937">
    <property type="entry name" value="GLUCOSAMINE--FRUCTOSE-6-PHOSPHATE AMINOTRANSFERASE, ISOMERIZING"/>
    <property type="match status" value="1"/>
</dbReference>
<proteinExistence type="predicted"/>
<dbReference type="GO" id="GO:0016853">
    <property type="term" value="F:isomerase activity"/>
    <property type="evidence" value="ECO:0007669"/>
    <property type="project" value="UniProtKB-KW"/>
</dbReference>
<evidence type="ECO:0000259" key="6">
    <source>
        <dbReference type="PROSITE" id="PS51464"/>
    </source>
</evidence>
<dbReference type="RefSeq" id="WP_038143952.1">
    <property type="nucleotide sequence ID" value="NZ_AQRC01000002.1"/>
</dbReference>
<reference evidence="8" key="1">
    <citation type="submission" date="2013-04" db="EMBL/GenBank/DDBJ databases">
        <title>Thioclava sp. 13D2W-2 Genome Sequencing.</title>
        <authorList>
            <person name="Lai Q."/>
            <person name="Li G."/>
            <person name="Shao Z."/>
        </authorList>
    </citation>
    <scope>NUCLEOTIDE SEQUENCE [LARGE SCALE GENOMIC DNA]</scope>
    <source>
        <strain evidence="8">13D2W-2</strain>
    </source>
</reference>
<evidence type="ECO:0000256" key="1">
    <source>
        <dbReference type="ARBA" id="ARBA00001031"/>
    </source>
</evidence>
<dbReference type="PATRIC" id="fig|1317124.6.peg.806"/>
<keyword evidence="8" id="KW-1185">Reference proteome</keyword>
<gene>
    <name evidence="7" type="ORF">DW2_03974</name>
</gene>
<comment type="caution">
    <text evidence="7">The sequence shown here is derived from an EMBL/GenBank/DDBJ whole genome shotgun (WGS) entry which is preliminary data.</text>
</comment>
<organism evidence="7 8">
    <name type="scientific">Thioclava atlantica</name>
    <dbReference type="NCBI Taxonomy" id="1317124"/>
    <lineage>
        <taxon>Bacteria</taxon>
        <taxon>Pseudomonadati</taxon>
        <taxon>Pseudomonadota</taxon>
        <taxon>Alphaproteobacteria</taxon>
        <taxon>Rhodobacterales</taxon>
        <taxon>Paracoccaceae</taxon>
        <taxon>Thioclava</taxon>
    </lineage>
</organism>
<dbReference type="GO" id="GO:0097367">
    <property type="term" value="F:carbohydrate derivative binding"/>
    <property type="evidence" value="ECO:0007669"/>
    <property type="project" value="InterPro"/>
</dbReference>
<reference evidence="7 8" key="2">
    <citation type="journal article" date="2015" name="Antonie Van Leeuwenhoek">
        <title>Thioclava indica sp. nov., isolated from surface seawater of the Indian Ocean.</title>
        <authorList>
            <person name="Liu Y."/>
            <person name="Lai Q."/>
            <person name="Du J."/>
            <person name="Xu H."/>
            <person name="Jiang L."/>
            <person name="Shao Z."/>
        </authorList>
    </citation>
    <scope>NUCLEOTIDE SEQUENCE [LARGE SCALE GENOMIC DNA]</scope>
    <source>
        <strain evidence="7 8">13D2W-2</strain>
    </source>
</reference>
<evidence type="ECO:0000256" key="3">
    <source>
        <dbReference type="ARBA" id="ARBA00016090"/>
    </source>
</evidence>
<sequence>MTTVSNPSYDPISALYDEMARQMGDAQASLEGARDLARTIAGSLRRTKRLVLLGMGGSHAVGRALEPSYRALGIDAIALPLSEQLDAPVPLEGRTVIVTSQSGESAEVLRWFADGHAPADTFGSTMEPNSSLARLAPSLIGAGGSEIPFAATRSLTVTLALHAAILGELGLDLAPTLEILRNPSLADVDAAVVRFNSVSAIVTSGRALQGVAEAIALGLTELSRLPCFSLEGGQLRHGPVEMLAPSVGVVMFRGDDPSADKVTSLAQFVAESDAPLILFDASGRPPVEGALCVPCAKASGLAAAFSILPSAQRFMVDFAASRVPDAGVPVRSSKVTRVE</sequence>
<dbReference type="GO" id="GO:0004360">
    <property type="term" value="F:glutamine-fructose-6-phosphate transaminase (isomerizing) activity"/>
    <property type="evidence" value="ECO:0007669"/>
    <property type="project" value="UniProtKB-EC"/>
</dbReference>
<evidence type="ECO:0000313" key="7">
    <source>
        <dbReference type="EMBL" id="KFE36437.1"/>
    </source>
</evidence>
<dbReference type="Proteomes" id="UP000028607">
    <property type="component" value="Unassembled WGS sequence"/>
</dbReference>
<dbReference type="PANTHER" id="PTHR10937:SF0">
    <property type="entry name" value="GLUTAMINE--FRUCTOSE-6-PHOSPHATE TRANSAMINASE (ISOMERIZING)"/>
    <property type="match status" value="1"/>
</dbReference>
<protein>
    <recommendedName>
        <fullName evidence="3">Glutamine--fructose-6-phosphate aminotransferase [isomerizing]</fullName>
        <ecNumber evidence="2">2.6.1.16</ecNumber>
    </recommendedName>
</protein>
<name>A0A085U0E0_9RHOB</name>